<accession>A0A8J2S3U4</accession>
<feature type="repeat" description="ANK" evidence="1">
    <location>
        <begin position="271"/>
        <end position="306"/>
    </location>
</feature>
<name>A0A8J2S3U4_9CRUS</name>
<sequence length="480" mass="55221">MLEIDRANILGVGSIGVVFKGIWDEIEVAVKQIPIVNAVKCERELNALKMLNHENIVKLFHIEENQNFRCYALELCIASLDKLFLRGDDPKKYRFSMPPKQEVLLQLAKGLEYIHEMKLVHGDIKPENALIWMNPENKKTKQRLMKYEKNNVQRETDVFAQGLLFGYYLTGGRHPFGSPVQIADNILTNNPVNLSRIQPQNARNLIQEMLADQPEKRITSSKIVNQLEQMLSTTRINKRRLFVLFKAQTYPSEEEVKNLLQSVDINCRDNFGFTPLLHSVKIKNGDGEGIIRFLIQNGANVNLRDHKGRNALHILSDNQATPNVLTIIKLLLDNQINVNCKSNTIMGWNALHFFCAKYENENLIDIIRLLIESGIDANCKDRIGRNALHLLCEYYENGNLIDIIGILLENGIDVNSINSRNGWNALYYLCQNYQKENLIEIIQLLIKNGIEVTSETFAYIAYRIFSKFERELTHNRTNKI</sequence>
<dbReference type="OrthoDB" id="6373300at2759"/>
<reference evidence="3" key="1">
    <citation type="submission" date="2021-11" db="EMBL/GenBank/DDBJ databases">
        <authorList>
            <person name="Schell T."/>
        </authorList>
    </citation>
    <scope>NUCLEOTIDE SEQUENCE</scope>
    <source>
        <strain evidence="3">M5</strain>
    </source>
</reference>
<dbReference type="SUPFAM" id="SSF56112">
    <property type="entry name" value="Protein kinase-like (PK-like)"/>
    <property type="match status" value="1"/>
</dbReference>
<gene>
    <name evidence="3" type="ORF">DGAL_LOCUS16641</name>
</gene>
<dbReference type="EMBL" id="CAKKLH010000332">
    <property type="protein sequence ID" value="CAH0112848.1"/>
    <property type="molecule type" value="Genomic_DNA"/>
</dbReference>
<keyword evidence="1" id="KW-0040">ANK repeat</keyword>
<dbReference type="GO" id="GO:0036498">
    <property type="term" value="P:IRE1-mediated unfolded protein response"/>
    <property type="evidence" value="ECO:0007669"/>
    <property type="project" value="TreeGrafter"/>
</dbReference>
<organism evidence="3 4">
    <name type="scientific">Daphnia galeata</name>
    <dbReference type="NCBI Taxonomy" id="27404"/>
    <lineage>
        <taxon>Eukaryota</taxon>
        <taxon>Metazoa</taxon>
        <taxon>Ecdysozoa</taxon>
        <taxon>Arthropoda</taxon>
        <taxon>Crustacea</taxon>
        <taxon>Branchiopoda</taxon>
        <taxon>Diplostraca</taxon>
        <taxon>Cladocera</taxon>
        <taxon>Anomopoda</taxon>
        <taxon>Daphniidae</taxon>
        <taxon>Daphnia</taxon>
    </lineage>
</organism>
<dbReference type="GO" id="GO:1990604">
    <property type="term" value="C:IRE1-TRAF2-ASK1 complex"/>
    <property type="evidence" value="ECO:0007669"/>
    <property type="project" value="TreeGrafter"/>
</dbReference>
<dbReference type="Pfam" id="PF00069">
    <property type="entry name" value="Pkinase"/>
    <property type="match status" value="1"/>
</dbReference>
<dbReference type="GO" id="GO:0070059">
    <property type="term" value="P:intrinsic apoptotic signaling pathway in response to endoplasmic reticulum stress"/>
    <property type="evidence" value="ECO:0007669"/>
    <property type="project" value="TreeGrafter"/>
</dbReference>
<dbReference type="PANTHER" id="PTHR13954:SF6">
    <property type="entry name" value="NON-SPECIFIC SERINE_THREONINE PROTEIN KINASE"/>
    <property type="match status" value="1"/>
</dbReference>
<dbReference type="PANTHER" id="PTHR13954">
    <property type="entry name" value="IRE1-RELATED"/>
    <property type="match status" value="1"/>
</dbReference>
<dbReference type="GO" id="GO:0004521">
    <property type="term" value="F:RNA endonuclease activity"/>
    <property type="evidence" value="ECO:0007669"/>
    <property type="project" value="InterPro"/>
</dbReference>
<dbReference type="PROSITE" id="PS50011">
    <property type="entry name" value="PROTEIN_KINASE_DOM"/>
    <property type="match status" value="1"/>
</dbReference>
<protein>
    <recommendedName>
        <fullName evidence="2">Protein kinase domain-containing protein</fullName>
    </recommendedName>
</protein>
<keyword evidence="4" id="KW-1185">Reference proteome</keyword>
<dbReference type="InterPro" id="IPR002110">
    <property type="entry name" value="Ankyrin_rpt"/>
</dbReference>
<dbReference type="Gene3D" id="1.10.510.10">
    <property type="entry name" value="Transferase(Phosphotransferase) domain 1"/>
    <property type="match status" value="2"/>
</dbReference>
<evidence type="ECO:0000259" key="2">
    <source>
        <dbReference type="PROSITE" id="PS50011"/>
    </source>
</evidence>
<comment type="caution">
    <text evidence="3">The sequence shown here is derived from an EMBL/GenBank/DDBJ whole genome shotgun (WGS) entry which is preliminary data.</text>
</comment>
<evidence type="ECO:0000313" key="4">
    <source>
        <dbReference type="Proteomes" id="UP000789390"/>
    </source>
</evidence>
<dbReference type="InterPro" id="IPR045133">
    <property type="entry name" value="IRE1/2-like"/>
</dbReference>
<dbReference type="InterPro" id="IPR036770">
    <property type="entry name" value="Ankyrin_rpt-contain_sf"/>
</dbReference>
<dbReference type="SMART" id="SM00248">
    <property type="entry name" value="ANK"/>
    <property type="match status" value="5"/>
</dbReference>
<dbReference type="GO" id="GO:0005524">
    <property type="term" value="F:ATP binding"/>
    <property type="evidence" value="ECO:0007669"/>
    <property type="project" value="InterPro"/>
</dbReference>
<feature type="domain" description="Protein kinase" evidence="2">
    <location>
        <begin position="4"/>
        <end position="231"/>
    </location>
</feature>
<dbReference type="GO" id="GO:0051082">
    <property type="term" value="F:unfolded protein binding"/>
    <property type="evidence" value="ECO:0007669"/>
    <property type="project" value="TreeGrafter"/>
</dbReference>
<dbReference type="SUPFAM" id="SSF48403">
    <property type="entry name" value="Ankyrin repeat"/>
    <property type="match status" value="1"/>
</dbReference>
<dbReference type="InterPro" id="IPR011009">
    <property type="entry name" value="Kinase-like_dom_sf"/>
</dbReference>
<dbReference type="PROSITE" id="PS50297">
    <property type="entry name" value="ANK_REP_REGION"/>
    <property type="match status" value="1"/>
</dbReference>
<dbReference type="Gene3D" id="3.30.200.20">
    <property type="entry name" value="Phosphorylase Kinase, domain 1"/>
    <property type="match status" value="1"/>
</dbReference>
<dbReference type="AlphaFoldDB" id="A0A8J2S3U4"/>
<dbReference type="SMART" id="SM00220">
    <property type="entry name" value="S_TKc"/>
    <property type="match status" value="1"/>
</dbReference>
<dbReference type="Pfam" id="PF12796">
    <property type="entry name" value="Ank_2"/>
    <property type="match status" value="2"/>
</dbReference>
<dbReference type="GO" id="GO:0004674">
    <property type="term" value="F:protein serine/threonine kinase activity"/>
    <property type="evidence" value="ECO:0007669"/>
    <property type="project" value="InterPro"/>
</dbReference>
<proteinExistence type="predicted"/>
<evidence type="ECO:0000256" key="1">
    <source>
        <dbReference type="PROSITE-ProRule" id="PRU00023"/>
    </source>
</evidence>
<dbReference type="Proteomes" id="UP000789390">
    <property type="component" value="Unassembled WGS sequence"/>
</dbReference>
<feature type="repeat" description="ANK" evidence="1">
    <location>
        <begin position="346"/>
        <end position="382"/>
    </location>
</feature>
<evidence type="ECO:0000313" key="3">
    <source>
        <dbReference type="EMBL" id="CAH0112848.1"/>
    </source>
</evidence>
<dbReference type="Gene3D" id="1.25.40.20">
    <property type="entry name" value="Ankyrin repeat-containing domain"/>
    <property type="match status" value="3"/>
</dbReference>
<dbReference type="PROSITE" id="PS50088">
    <property type="entry name" value="ANK_REPEAT"/>
    <property type="match status" value="2"/>
</dbReference>
<dbReference type="InterPro" id="IPR000719">
    <property type="entry name" value="Prot_kinase_dom"/>
</dbReference>